<dbReference type="STRING" id="260086.SAMN05216207_104114"/>
<protein>
    <recommendedName>
        <fullName evidence="6">Mutator family transposase</fullName>
    </recommendedName>
</protein>
<evidence type="ECO:0000256" key="3">
    <source>
        <dbReference type="ARBA" id="ARBA00022578"/>
    </source>
</evidence>
<evidence type="ECO:0000256" key="7">
    <source>
        <dbReference type="SAM" id="MobiDB-lite"/>
    </source>
</evidence>
<feature type="region of interest" description="Disordered" evidence="7">
    <location>
        <begin position="1"/>
        <end position="29"/>
    </location>
</feature>
<proteinExistence type="inferred from homology"/>
<dbReference type="Proteomes" id="UP000199614">
    <property type="component" value="Unassembled WGS sequence"/>
</dbReference>
<dbReference type="PANTHER" id="PTHR33217:SF8">
    <property type="entry name" value="MUTATOR FAMILY TRANSPOSASE"/>
    <property type="match status" value="1"/>
</dbReference>
<feature type="compositionally biased region" description="Basic and acidic residues" evidence="7">
    <location>
        <begin position="1"/>
        <end position="11"/>
    </location>
</feature>
<keyword evidence="4 6" id="KW-0238">DNA-binding</keyword>
<evidence type="ECO:0000313" key="8">
    <source>
        <dbReference type="EMBL" id="SFO27961.1"/>
    </source>
</evidence>
<dbReference type="GO" id="GO:0004803">
    <property type="term" value="F:transposase activity"/>
    <property type="evidence" value="ECO:0007669"/>
    <property type="project" value="UniProtKB-UniRule"/>
</dbReference>
<sequence length="93" mass="10201">MPLDVPRDRAGSFEPRLVPKGSRRTGGLDGMSISLYAGGMTVRDISHHLARTLGTELSHDTISKITDSGLEEVKAWQTARCRRSTRSSTSTSW</sequence>
<evidence type="ECO:0000256" key="1">
    <source>
        <dbReference type="ARBA" id="ARBA00002190"/>
    </source>
</evidence>
<gene>
    <name evidence="8" type="ORF">SAMN05216207_104114</name>
</gene>
<evidence type="ECO:0000256" key="6">
    <source>
        <dbReference type="RuleBase" id="RU365089"/>
    </source>
</evidence>
<dbReference type="GO" id="GO:0006313">
    <property type="term" value="P:DNA transposition"/>
    <property type="evidence" value="ECO:0007669"/>
    <property type="project" value="UniProtKB-UniRule"/>
</dbReference>
<dbReference type="Pfam" id="PF00872">
    <property type="entry name" value="Transposase_mut"/>
    <property type="match status" value="1"/>
</dbReference>
<keyword evidence="6" id="KW-0814">Transposable element</keyword>
<dbReference type="PANTHER" id="PTHR33217">
    <property type="entry name" value="TRANSPOSASE FOR INSERTION SEQUENCE ELEMENT IS1081"/>
    <property type="match status" value="1"/>
</dbReference>
<reference evidence="8 9" key="1">
    <citation type="submission" date="2016-10" db="EMBL/GenBank/DDBJ databases">
        <authorList>
            <person name="de Groot N.N."/>
        </authorList>
    </citation>
    <scope>NUCLEOTIDE SEQUENCE [LARGE SCALE GENOMIC DNA]</scope>
    <source>
        <strain evidence="8 9">CGMCC 4.1877</strain>
    </source>
</reference>
<evidence type="ECO:0000256" key="5">
    <source>
        <dbReference type="ARBA" id="ARBA00023172"/>
    </source>
</evidence>
<organism evidence="8 9">
    <name type="scientific">Pseudonocardia ammonioxydans</name>
    <dbReference type="NCBI Taxonomy" id="260086"/>
    <lineage>
        <taxon>Bacteria</taxon>
        <taxon>Bacillati</taxon>
        <taxon>Actinomycetota</taxon>
        <taxon>Actinomycetes</taxon>
        <taxon>Pseudonocardiales</taxon>
        <taxon>Pseudonocardiaceae</taxon>
        <taxon>Pseudonocardia</taxon>
    </lineage>
</organism>
<name>A0A1I5FXM3_PSUAM</name>
<accession>A0A1I5FXM3</accession>
<comment type="similarity">
    <text evidence="2 6">Belongs to the transposase mutator family.</text>
</comment>
<dbReference type="AlphaFoldDB" id="A0A1I5FXM3"/>
<keyword evidence="5 6" id="KW-0233">DNA recombination</keyword>
<dbReference type="EMBL" id="FOUY01000041">
    <property type="protein sequence ID" value="SFO27961.1"/>
    <property type="molecule type" value="Genomic_DNA"/>
</dbReference>
<keyword evidence="9" id="KW-1185">Reference proteome</keyword>
<evidence type="ECO:0000256" key="2">
    <source>
        <dbReference type="ARBA" id="ARBA00010961"/>
    </source>
</evidence>
<dbReference type="InterPro" id="IPR001207">
    <property type="entry name" value="Transposase_mutator"/>
</dbReference>
<evidence type="ECO:0000256" key="4">
    <source>
        <dbReference type="ARBA" id="ARBA00023125"/>
    </source>
</evidence>
<dbReference type="GO" id="GO:0003677">
    <property type="term" value="F:DNA binding"/>
    <property type="evidence" value="ECO:0007669"/>
    <property type="project" value="UniProtKB-UniRule"/>
</dbReference>
<comment type="function">
    <text evidence="1 6">Required for the transposition of the insertion element.</text>
</comment>
<evidence type="ECO:0000313" key="9">
    <source>
        <dbReference type="Proteomes" id="UP000199614"/>
    </source>
</evidence>
<keyword evidence="3 6" id="KW-0815">Transposition</keyword>